<dbReference type="CDD" id="cd02440">
    <property type="entry name" value="AdoMet_MTases"/>
    <property type="match status" value="1"/>
</dbReference>
<evidence type="ECO:0000313" key="16">
    <source>
        <dbReference type="Proteomes" id="UP000320722"/>
    </source>
</evidence>
<reference evidence="15 16" key="1">
    <citation type="submission" date="2019-02" db="EMBL/GenBank/DDBJ databases">
        <title>Deep-cultivation of Planctomycetes and their phenomic and genomic characterization uncovers novel biology.</title>
        <authorList>
            <person name="Wiegand S."/>
            <person name="Jogler M."/>
            <person name="Boedeker C."/>
            <person name="Pinto D."/>
            <person name="Vollmers J."/>
            <person name="Rivas-Marin E."/>
            <person name="Kohn T."/>
            <person name="Peeters S.H."/>
            <person name="Heuer A."/>
            <person name="Rast P."/>
            <person name="Oberbeckmann S."/>
            <person name="Bunk B."/>
            <person name="Jeske O."/>
            <person name="Meyerdierks A."/>
            <person name="Storesund J.E."/>
            <person name="Kallscheuer N."/>
            <person name="Luecker S."/>
            <person name="Lage O.M."/>
            <person name="Pohl T."/>
            <person name="Merkel B.J."/>
            <person name="Hornburger P."/>
            <person name="Mueller R.-W."/>
            <person name="Bruemmer F."/>
            <person name="Labrenz M."/>
            <person name="Spormann A.M."/>
            <person name="Op den Camp H."/>
            <person name="Overmann J."/>
            <person name="Amann R."/>
            <person name="Jetten M.S.M."/>
            <person name="Mascher T."/>
            <person name="Medema M.H."/>
            <person name="Devos D.P."/>
            <person name="Kaster A.-K."/>
            <person name="Ovreas L."/>
            <person name="Rohde M."/>
            <person name="Galperin M.Y."/>
            <person name="Jogler C."/>
        </authorList>
    </citation>
    <scope>NUCLEOTIDE SEQUENCE [LARGE SCALE GENOMIC DNA]</scope>
    <source>
        <strain evidence="15 16">V6</strain>
    </source>
</reference>
<dbReference type="InterPro" id="IPR026610">
    <property type="entry name" value="Hen1"/>
</dbReference>
<dbReference type="InterPro" id="IPR024740">
    <property type="entry name" value="Hen1_N"/>
</dbReference>
<keyword evidence="6" id="KW-0949">S-adenosyl-L-methionine</keyword>
<dbReference type="InterPro" id="IPR029063">
    <property type="entry name" value="SAM-dependent_MTases_sf"/>
</dbReference>
<keyword evidence="13" id="KW-0175">Coiled coil</keyword>
<dbReference type="GO" id="GO:0031047">
    <property type="term" value="P:regulatory ncRNA-mediated gene silencing"/>
    <property type="evidence" value="ECO:0007669"/>
    <property type="project" value="UniProtKB-KW"/>
</dbReference>
<keyword evidence="7" id="KW-0479">Metal-binding</keyword>
<keyword evidence="5" id="KW-0808">Transferase</keyword>
<dbReference type="GO" id="GO:0003723">
    <property type="term" value="F:RNA binding"/>
    <property type="evidence" value="ECO:0007669"/>
    <property type="project" value="UniProtKB-KW"/>
</dbReference>
<dbReference type="PANTHER" id="PTHR21404:SF3">
    <property type="entry name" value="SMALL RNA 2'-O-METHYLTRANSFERASE"/>
    <property type="match status" value="1"/>
</dbReference>
<gene>
    <name evidence="15" type="ORF">V6x_43230</name>
</gene>
<dbReference type="AlphaFoldDB" id="A0A517WH71"/>
<name>A0A517WH71_9PLAN</name>
<evidence type="ECO:0000256" key="6">
    <source>
        <dbReference type="ARBA" id="ARBA00022691"/>
    </source>
</evidence>
<keyword evidence="4" id="KW-0489">Methyltransferase</keyword>
<dbReference type="PANTHER" id="PTHR21404">
    <property type="entry name" value="HEN1"/>
    <property type="match status" value="1"/>
</dbReference>
<proteinExistence type="inferred from homology"/>
<evidence type="ECO:0000256" key="12">
    <source>
        <dbReference type="ARBA" id="ARBA00048418"/>
    </source>
</evidence>
<dbReference type="Gene3D" id="3.40.50.150">
    <property type="entry name" value="Vaccinia Virus protein VP39"/>
    <property type="match status" value="1"/>
</dbReference>
<keyword evidence="8" id="KW-0460">Magnesium</keyword>
<dbReference type="Proteomes" id="UP000320722">
    <property type="component" value="Chromosome"/>
</dbReference>
<comment type="similarity">
    <text evidence="2">Belongs to the methyltransferase superfamily. HEN1 family.</text>
</comment>
<evidence type="ECO:0000256" key="5">
    <source>
        <dbReference type="ARBA" id="ARBA00022679"/>
    </source>
</evidence>
<evidence type="ECO:0000256" key="3">
    <source>
        <dbReference type="ARBA" id="ARBA00021330"/>
    </source>
</evidence>
<evidence type="ECO:0000256" key="4">
    <source>
        <dbReference type="ARBA" id="ARBA00022603"/>
    </source>
</evidence>
<feature type="coiled-coil region" evidence="13">
    <location>
        <begin position="234"/>
        <end position="261"/>
    </location>
</feature>
<evidence type="ECO:0000256" key="13">
    <source>
        <dbReference type="SAM" id="Coils"/>
    </source>
</evidence>
<organism evidence="15 16">
    <name type="scientific">Gimesia chilikensis</name>
    <dbReference type="NCBI Taxonomy" id="2605989"/>
    <lineage>
        <taxon>Bacteria</taxon>
        <taxon>Pseudomonadati</taxon>
        <taxon>Planctomycetota</taxon>
        <taxon>Planctomycetia</taxon>
        <taxon>Planctomycetales</taxon>
        <taxon>Planctomycetaceae</taxon>
        <taxon>Gimesia</taxon>
    </lineage>
</organism>
<dbReference type="EMBL" id="CP036347">
    <property type="protein sequence ID" value="QDU04595.1"/>
    <property type="molecule type" value="Genomic_DNA"/>
</dbReference>
<keyword evidence="10" id="KW-0943">RNA-mediated gene silencing</keyword>
<dbReference type="GO" id="GO:0090486">
    <property type="term" value="F:small RNA 2'-O-methyltransferase activity"/>
    <property type="evidence" value="ECO:0007669"/>
    <property type="project" value="UniProtKB-EC"/>
</dbReference>
<evidence type="ECO:0000256" key="1">
    <source>
        <dbReference type="ARBA" id="ARBA00001946"/>
    </source>
</evidence>
<evidence type="ECO:0000256" key="10">
    <source>
        <dbReference type="ARBA" id="ARBA00023158"/>
    </source>
</evidence>
<sequence>MLLSITTTHEPASDLSYLLHKHPDRFQSFNLSFGNAHVFYPTVSEEQCTACLLLDVDPVGMVRGKGRQQSFLLDQYVNDRPYVASSFMSVALSQVLGSALNGRCKDRPELVSTPLPLTVQVAVLPVRGGEELIREIFEPLGYEVAIESYPLDEQFPDWGESPCYSVSLTGTKTLAELLNHLYVLIPVFDNRKHYFVGENELEKLMEKGAGWLADHPLKDQISRRYLKYKPSLYLTALARLVEETETEETELENEIEETAEDLPDKAVPLNQQRLGSVMAALRASGAQSVLDLGCGEGKLLRELLSDRQFEQIVGLDISVRSLEIAAKRLKLKRLPERQAQRVKLLHGSLTYRDRRLEGFDAAALVEVIEHLDPPRLAALERMLFEFARPKTVVLTTPNREYNVMWETLPADQLRHADHRFEWTRSEFQTWATGIADQFGYSVRFLPVGPEDKAVGPPTQMGVFELKSHTDN</sequence>
<dbReference type="GO" id="GO:0001510">
    <property type="term" value="P:RNA methylation"/>
    <property type="evidence" value="ECO:0007669"/>
    <property type="project" value="InterPro"/>
</dbReference>
<evidence type="ECO:0000313" key="15">
    <source>
        <dbReference type="EMBL" id="QDU04595.1"/>
    </source>
</evidence>
<evidence type="ECO:0000256" key="8">
    <source>
        <dbReference type="ARBA" id="ARBA00022842"/>
    </source>
</evidence>
<evidence type="ECO:0000256" key="2">
    <source>
        <dbReference type="ARBA" id="ARBA00009026"/>
    </source>
</evidence>
<dbReference type="EC" id="2.1.1.386" evidence="11"/>
<evidence type="ECO:0000259" key="14">
    <source>
        <dbReference type="Pfam" id="PF12623"/>
    </source>
</evidence>
<dbReference type="RefSeq" id="WP_145042357.1">
    <property type="nucleotide sequence ID" value="NZ_CP036347.1"/>
</dbReference>
<feature type="domain" description="Hen1 N-terminal" evidence="14">
    <location>
        <begin position="1"/>
        <end position="240"/>
    </location>
</feature>
<evidence type="ECO:0000256" key="7">
    <source>
        <dbReference type="ARBA" id="ARBA00022723"/>
    </source>
</evidence>
<accession>A0A517WH71</accession>
<comment type="cofactor">
    <cofactor evidence="1">
        <name>Mg(2+)</name>
        <dbReference type="ChEBI" id="CHEBI:18420"/>
    </cofactor>
</comment>
<dbReference type="NCBIfam" id="TIGR04074">
    <property type="entry name" value="bacter_Hen1"/>
    <property type="match status" value="1"/>
</dbReference>
<dbReference type="Pfam" id="PF13489">
    <property type="entry name" value="Methyltransf_23"/>
    <property type="match status" value="1"/>
</dbReference>
<dbReference type="InterPro" id="IPR038546">
    <property type="entry name" value="Hen1_N_sf"/>
</dbReference>
<comment type="catalytic activity">
    <reaction evidence="12">
        <text>small RNA 3'-end nucleotide + S-adenosyl-L-methionine = small RNA 3'-end 2'-O-methylnucleotide + S-adenosyl-L-homocysteine + H(+)</text>
        <dbReference type="Rhea" id="RHEA:37887"/>
        <dbReference type="Rhea" id="RHEA-COMP:10415"/>
        <dbReference type="Rhea" id="RHEA-COMP:10416"/>
        <dbReference type="ChEBI" id="CHEBI:15378"/>
        <dbReference type="ChEBI" id="CHEBI:57856"/>
        <dbReference type="ChEBI" id="CHEBI:59789"/>
        <dbReference type="ChEBI" id="CHEBI:74896"/>
        <dbReference type="ChEBI" id="CHEBI:74898"/>
        <dbReference type="EC" id="2.1.1.386"/>
    </reaction>
</comment>
<dbReference type="InterPro" id="IPR024026">
    <property type="entry name" value="3'-RNA_MeTfrase_Hen1_bac"/>
</dbReference>
<dbReference type="GO" id="GO:0046872">
    <property type="term" value="F:metal ion binding"/>
    <property type="evidence" value="ECO:0007669"/>
    <property type="project" value="UniProtKB-KW"/>
</dbReference>
<dbReference type="Pfam" id="PF12623">
    <property type="entry name" value="Hen1_L"/>
    <property type="match status" value="1"/>
</dbReference>
<keyword evidence="9" id="KW-0694">RNA-binding</keyword>
<dbReference type="Gene3D" id="3.30.1610.20">
    <property type="entry name" value="Hen1, N-terminal domain"/>
    <property type="match status" value="1"/>
</dbReference>
<dbReference type="SUPFAM" id="SSF53335">
    <property type="entry name" value="S-adenosyl-L-methionine-dependent methyltransferases"/>
    <property type="match status" value="1"/>
</dbReference>
<evidence type="ECO:0000256" key="9">
    <source>
        <dbReference type="ARBA" id="ARBA00022884"/>
    </source>
</evidence>
<evidence type="ECO:0000256" key="11">
    <source>
        <dbReference type="ARBA" id="ARBA00035025"/>
    </source>
</evidence>
<protein>
    <recommendedName>
        <fullName evidence="3">Small RNA 2'-O-methyltransferase</fullName>
        <ecNumber evidence="11">2.1.1.386</ecNumber>
    </recommendedName>
</protein>